<evidence type="ECO:0000313" key="3">
    <source>
        <dbReference type="EMBL" id="KAK4535156.1"/>
    </source>
</evidence>
<evidence type="ECO:0000313" key="4">
    <source>
        <dbReference type="Proteomes" id="UP001301350"/>
    </source>
</evidence>
<name>A0AAV9ISU5_CYACA</name>
<accession>A0AAV9ISU5</accession>
<evidence type="ECO:0000259" key="2">
    <source>
        <dbReference type="Pfam" id="PF04248"/>
    </source>
</evidence>
<feature type="region of interest" description="Disordered" evidence="1">
    <location>
        <begin position="199"/>
        <end position="389"/>
    </location>
</feature>
<feature type="compositionally biased region" description="Basic residues" evidence="1">
    <location>
        <begin position="131"/>
        <end position="141"/>
    </location>
</feature>
<feature type="region of interest" description="Disordered" evidence="1">
    <location>
        <begin position="79"/>
        <end position="187"/>
    </location>
</feature>
<proteinExistence type="predicted"/>
<dbReference type="Proteomes" id="UP001301350">
    <property type="component" value="Unassembled WGS sequence"/>
</dbReference>
<dbReference type="Pfam" id="PF04248">
    <property type="entry name" value="NTP_transf_9"/>
    <property type="match status" value="1"/>
</dbReference>
<reference evidence="3 4" key="1">
    <citation type="submission" date="2022-07" db="EMBL/GenBank/DDBJ databases">
        <title>Genome-wide signatures of adaptation to extreme environments.</title>
        <authorList>
            <person name="Cho C.H."/>
            <person name="Yoon H.S."/>
        </authorList>
    </citation>
    <scope>NUCLEOTIDE SEQUENCE [LARGE SCALE GENOMIC DNA]</scope>
    <source>
        <strain evidence="3 4">DBV 063 E5</strain>
    </source>
</reference>
<feature type="compositionally biased region" description="Polar residues" evidence="1">
    <location>
        <begin position="160"/>
        <end position="179"/>
    </location>
</feature>
<keyword evidence="4" id="KW-1185">Reference proteome</keyword>
<feature type="compositionally biased region" description="Basic and acidic residues" evidence="1">
    <location>
        <begin position="97"/>
        <end position="108"/>
    </location>
</feature>
<protein>
    <recommendedName>
        <fullName evidence="2">DUF427 domain-containing protein</fullName>
    </recommendedName>
</protein>
<dbReference type="AlphaFoldDB" id="A0AAV9ISU5"/>
<organism evidence="3 4">
    <name type="scientific">Cyanidium caldarium</name>
    <name type="common">Red alga</name>
    <dbReference type="NCBI Taxonomy" id="2771"/>
    <lineage>
        <taxon>Eukaryota</taxon>
        <taxon>Rhodophyta</taxon>
        <taxon>Bangiophyceae</taxon>
        <taxon>Cyanidiales</taxon>
        <taxon>Cyanidiaceae</taxon>
        <taxon>Cyanidium</taxon>
    </lineage>
</organism>
<sequence length="513" mass="55416">MLPGDVAAAFVLQLSGKVGSVALRRERAGQGPRSGRAGGGRCCGRTGERCWRGGAAGERNVQRDVMRRLGGVWTAMAASSGGNEADFTRQTRTSSYNRERVWQRRDAEQQAAPEADVESAGISPLQTPTEKRKRGRPRGARSAKAAAPPDERVEPRDGANPTTTRGNEQDCNGSRSTPNVGAHRQVAVLVVEDNEAVSPYLSDGARRPLPPDGAPSNNDIGDATSAKAPPRPQPGAPRPLDATRAHRNTAPSNDIGDATSAKAPPRPQPGAPRPLDATRAHRNTAPSNDIGDATSAKAPPRPQPGAPRPLDATRAHRNTAPSNDIGDATSVKAPPRPQPGAPRPLDATRAHRNAPAKGSAPSTVSHPPPRGPLNLTPPKRPTRRLRALERGAPQTQYLRFRRVLRATLLGVVLAESLEYLFMDGRFYFPPGSVNDEYLQSSGEKRMFNPIGKATMYDVVIPKRIRLRKAAWRFEDVRRGDGGAWMRLTGHTAFWKGVRFKFLPQQPEGDRHNN</sequence>
<dbReference type="Gene3D" id="2.170.150.40">
    <property type="entry name" value="Domain of unknown function (DUF427)"/>
    <property type="match status" value="1"/>
</dbReference>
<dbReference type="InterPro" id="IPR038694">
    <property type="entry name" value="DUF427_sf"/>
</dbReference>
<dbReference type="InterPro" id="IPR007361">
    <property type="entry name" value="DUF427"/>
</dbReference>
<dbReference type="EMBL" id="JANCYW010000004">
    <property type="protein sequence ID" value="KAK4535156.1"/>
    <property type="molecule type" value="Genomic_DNA"/>
</dbReference>
<feature type="domain" description="DUF427" evidence="2">
    <location>
        <begin position="405"/>
        <end position="495"/>
    </location>
</feature>
<gene>
    <name evidence="3" type="ORF">CDCA_CDCA04G1181</name>
</gene>
<evidence type="ECO:0000256" key="1">
    <source>
        <dbReference type="SAM" id="MobiDB-lite"/>
    </source>
</evidence>
<comment type="caution">
    <text evidence="3">The sequence shown here is derived from an EMBL/GenBank/DDBJ whole genome shotgun (WGS) entry which is preliminary data.</text>
</comment>